<protein>
    <submittedName>
        <fullName evidence="2">Uncharacterized protein</fullName>
    </submittedName>
</protein>
<evidence type="ECO:0000313" key="3">
    <source>
        <dbReference type="Proteomes" id="UP000002009"/>
    </source>
</evidence>
<feature type="region of interest" description="Disordered" evidence="1">
    <location>
        <begin position="306"/>
        <end position="391"/>
    </location>
</feature>
<organism evidence="2 3">
    <name type="scientific">Micromonas commoda (strain RCC299 / NOUM17 / CCMP2709)</name>
    <name type="common">Picoplanktonic green alga</name>
    <dbReference type="NCBI Taxonomy" id="296587"/>
    <lineage>
        <taxon>Eukaryota</taxon>
        <taxon>Viridiplantae</taxon>
        <taxon>Chlorophyta</taxon>
        <taxon>Mamiellophyceae</taxon>
        <taxon>Mamiellales</taxon>
        <taxon>Mamiellaceae</taxon>
        <taxon>Micromonas</taxon>
    </lineage>
</organism>
<feature type="region of interest" description="Disordered" evidence="1">
    <location>
        <begin position="62"/>
        <end position="98"/>
    </location>
</feature>
<name>C1FFS2_MICCC</name>
<dbReference type="GeneID" id="8245799"/>
<dbReference type="KEGG" id="mis:MICPUN_60610"/>
<dbReference type="EMBL" id="CP001575">
    <property type="protein sequence ID" value="ACO69130.1"/>
    <property type="molecule type" value="Genomic_DNA"/>
</dbReference>
<dbReference type="RefSeq" id="XP_002507872.1">
    <property type="nucleotide sequence ID" value="XM_002507826.1"/>
</dbReference>
<dbReference type="Proteomes" id="UP000002009">
    <property type="component" value="Chromosome 8"/>
</dbReference>
<proteinExistence type="predicted"/>
<accession>C1FFS2</accession>
<dbReference type="NCBIfam" id="TIGR02450">
    <property type="entry name" value="TIGR02450 family Trp-rich protein"/>
    <property type="match status" value="1"/>
</dbReference>
<feature type="compositionally biased region" description="Basic residues" evidence="1">
    <location>
        <begin position="371"/>
        <end position="382"/>
    </location>
</feature>
<dbReference type="eggNOG" id="ENOG502S85E">
    <property type="taxonomic scope" value="Eukaryota"/>
</dbReference>
<evidence type="ECO:0000313" key="2">
    <source>
        <dbReference type="EMBL" id="ACO69130.1"/>
    </source>
</evidence>
<dbReference type="InParanoid" id="C1FFS2"/>
<sequence>MEWSAARAPVWQLGQVTAHFGCDNVASPSVYMLAVGAPSRVLAPRRAPRGAVRRAVPAKKPPLVIRAASHGDDAPADASARRPRLVDPSNESKKRVTTTGAKRAVETCVACGGVGVVECRACGGKGTLAAGGFHAKNHVDMANVVGTNWTAHRRTKGWRHFECIGKSPADKANGKPRASVHLAATCDRDVTVWVDVKELKDRHLWSAGWKQREDLDWIGDPDQPGGAVAVPKPGAPCVACDGEGRVPCQRRGCVNGAERVRKQREVIERTERTFKKVIKATRGEGTEGEAGEAAAELRRRMKRQLKDMAKAKPGGRAGRDRGDTVSRGNNGNGEEDWGAWGRRRRDEKLDKWMRAGAVPDEDWPEDDEKKPRSRRRERRRRGRDAGWDDQQ</sequence>
<dbReference type="OrthoDB" id="496166at2759"/>
<dbReference type="Pfam" id="PF09493">
    <property type="entry name" value="DUF2389"/>
    <property type="match status" value="1"/>
</dbReference>
<reference evidence="2 3" key="1">
    <citation type="journal article" date="2009" name="Science">
        <title>Green evolution and dynamic adaptations revealed by genomes of the marine picoeukaryotes Micromonas.</title>
        <authorList>
            <person name="Worden A.Z."/>
            <person name="Lee J.H."/>
            <person name="Mock T."/>
            <person name="Rouze P."/>
            <person name="Simmons M.P."/>
            <person name="Aerts A.L."/>
            <person name="Allen A.E."/>
            <person name="Cuvelier M.L."/>
            <person name="Derelle E."/>
            <person name="Everett M.V."/>
            <person name="Foulon E."/>
            <person name="Grimwood J."/>
            <person name="Gundlach H."/>
            <person name="Henrissat B."/>
            <person name="Napoli C."/>
            <person name="McDonald S.M."/>
            <person name="Parker M.S."/>
            <person name="Rombauts S."/>
            <person name="Salamov A."/>
            <person name="Von Dassow P."/>
            <person name="Badger J.H."/>
            <person name="Coutinho P.M."/>
            <person name="Demir E."/>
            <person name="Dubchak I."/>
            <person name="Gentemann C."/>
            <person name="Eikrem W."/>
            <person name="Gready J.E."/>
            <person name="John U."/>
            <person name="Lanier W."/>
            <person name="Lindquist E.A."/>
            <person name="Lucas S."/>
            <person name="Mayer K.F."/>
            <person name="Moreau H."/>
            <person name="Not F."/>
            <person name="Otillar R."/>
            <person name="Panaud O."/>
            <person name="Pangilinan J."/>
            <person name="Paulsen I."/>
            <person name="Piegu B."/>
            <person name="Poliakov A."/>
            <person name="Robbens S."/>
            <person name="Schmutz J."/>
            <person name="Toulza E."/>
            <person name="Wyss T."/>
            <person name="Zelensky A."/>
            <person name="Zhou K."/>
            <person name="Armbrust E.V."/>
            <person name="Bhattacharya D."/>
            <person name="Goodenough U.W."/>
            <person name="Van de Peer Y."/>
            <person name="Grigoriev I.V."/>
        </authorList>
    </citation>
    <scope>NUCLEOTIDE SEQUENCE [LARGE SCALE GENOMIC DNA]</scope>
    <source>
        <strain evidence="3">RCC299 / NOUM17</strain>
    </source>
</reference>
<dbReference type="AlphaFoldDB" id="C1FFS2"/>
<evidence type="ECO:0000256" key="1">
    <source>
        <dbReference type="SAM" id="MobiDB-lite"/>
    </source>
</evidence>
<dbReference type="InterPro" id="IPR012663">
    <property type="entry name" value="CHP02450_Tryp"/>
</dbReference>
<feature type="compositionally biased region" description="Basic and acidic residues" evidence="1">
    <location>
        <begin position="344"/>
        <end position="353"/>
    </location>
</feature>
<gene>
    <name evidence="2" type="ORF">MICPUN_60610</name>
</gene>
<keyword evidence="3" id="KW-1185">Reference proteome</keyword>